<protein>
    <recommendedName>
        <fullName evidence="5">Lipoprotein</fullName>
    </recommendedName>
</protein>
<feature type="chain" id="PRO_5045730470" description="Lipoprotein" evidence="2">
    <location>
        <begin position="22"/>
        <end position="234"/>
    </location>
</feature>
<evidence type="ECO:0008006" key="5">
    <source>
        <dbReference type="Google" id="ProtNLM"/>
    </source>
</evidence>
<keyword evidence="4" id="KW-1185">Reference proteome</keyword>
<dbReference type="PROSITE" id="PS51257">
    <property type="entry name" value="PROKAR_LIPOPROTEIN"/>
    <property type="match status" value="1"/>
</dbReference>
<keyword evidence="2" id="KW-0732">Signal</keyword>
<accession>A0ABV7HJC7</accession>
<reference evidence="4" key="1">
    <citation type="journal article" date="2019" name="Int. J. Syst. Evol. Microbiol.">
        <title>The Global Catalogue of Microorganisms (GCM) 10K type strain sequencing project: providing services to taxonomists for standard genome sequencing and annotation.</title>
        <authorList>
            <consortium name="The Broad Institute Genomics Platform"/>
            <consortium name="The Broad Institute Genome Sequencing Center for Infectious Disease"/>
            <person name="Wu L."/>
            <person name="Ma J."/>
        </authorList>
    </citation>
    <scope>NUCLEOTIDE SEQUENCE [LARGE SCALE GENOMIC DNA]</scope>
    <source>
        <strain evidence="4">KCTC 52141</strain>
    </source>
</reference>
<dbReference type="SUPFAM" id="SSF48452">
    <property type="entry name" value="TPR-like"/>
    <property type="match status" value="1"/>
</dbReference>
<evidence type="ECO:0000256" key="2">
    <source>
        <dbReference type="SAM" id="SignalP"/>
    </source>
</evidence>
<name>A0ABV7HJC7_9GAMM</name>
<evidence type="ECO:0000256" key="1">
    <source>
        <dbReference type="SAM" id="MobiDB-lite"/>
    </source>
</evidence>
<evidence type="ECO:0000313" key="4">
    <source>
        <dbReference type="Proteomes" id="UP001595548"/>
    </source>
</evidence>
<dbReference type="Gene3D" id="1.25.40.10">
    <property type="entry name" value="Tetratricopeptide repeat domain"/>
    <property type="match status" value="1"/>
</dbReference>
<sequence>MKCISTLAVLCALLMAGCSTTAPPQPKQSREPVAVKPTVSPAEQRARMIARLLSRAERALARDRLLMPAYDNAYDRYASVLQLDPDNEAAELGMQAIVLRYLAMARDAAQRSRYQEAHRYLDRAATVLPDNAAVSAMIDEQREQTVEPQTPVVADNAVLLNAGELQARTATVKAQLSDLALRARRDEQMVLIVTGTDAQGRWVYQTMREAVKGYLLRADIKVGSPARVEFLSPP</sequence>
<dbReference type="RefSeq" id="WP_339616496.1">
    <property type="nucleotide sequence ID" value="NZ_AP031500.1"/>
</dbReference>
<organism evidence="3 4">
    <name type="scientific">Gilvimarinus japonicus</name>
    <dbReference type="NCBI Taxonomy" id="1796469"/>
    <lineage>
        <taxon>Bacteria</taxon>
        <taxon>Pseudomonadati</taxon>
        <taxon>Pseudomonadota</taxon>
        <taxon>Gammaproteobacteria</taxon>
        <taxon>Cellvibrionales</taxon>
        <taxon>Cellvibrionaceae</taxon>
        <taxon>Gilvimarinus</taxon>
    </lineage>
</organism>
<feature type="region of interest" description="Disordered" evidence="1">
    <location>
        <begin position="21"/>
        <end position="40"/>
    </location>
</feature>
<evidence type="ECO:0000313" key="3">
    <source>
        <dbReference type="EMBL" id="MFC3153737.1"/>
    </source>
</evidence>
<dbReference type="EMBL" id="JBHRTL010000001">
    <property type="protein sequence ID" value="MFC3153737.1"/>
    <property type="molecule type" value="Genomic_DNA"/>
</dbReference>
<gene>
    <name evidence="3" type="ORF">ACFOEB_00850</name>
</gene>
<comment type="caution">
    <text evidence="3">The sequence shown here is derived from an EMBL/GenBank/DDBJ whole genome shotgun (WGS) entry which is preliminary data.</text>
</comment>
<dbReference type="InterPro" id="IPR011990">
    <property type="entry name" value="TPR-like_helical_dom_sf"/>
</dbReference>
<dbReference type="Proteomes" id="UP001595548">
    <property type="component" value="Unassembled WGS sequence"/>
</dbReference>
<feature type="signal peptide" evidence="2">
    <location>
        <begin position="1"/>
        <end position="21"/>
    </location>
</feature>
<proteinExistence type="predicted"/>